<feature type="compositionally biased region" description="Pro residues" evidence="1">
    <location>
        <begin position="82"/>
        <end position="112"/>
    </location>
</feature>
<evidence type="ECO:0000259" key="2">
    <source>
        <dbReference type="Pfam" id="PF07727"/>
    </source>
</evidence>
<sequence length="374" mass="41452">MGNHRVQVCKETHLEIQYNLDSNLVPTLPPPIPIPLTVPSHSNTPESIIERQLPAVSTSSGIIPIASQSPSLFNNVVHNTSPPLPDSSPPPPILHQQPPNPPEIMPTAAAPPPSSVVTRYKARLVAKGFTQCPGLDFHETFSPVDKPTTIRIVLSIAIQNNWKVHQLDVNNAFWQGNLQEQVFMAQPKGYANSNFPNHVCRLKKAIYGPKQASRAWYEALKSHLTKIGFVKSQSDASLFIFTSKSVTMYILVYVDDILITGNYPTLVVHVINSLADRFSLKNLGELNYFLGIKVKHVLNGIVLSQSCKNPVFHTKMKHIAVDFHYLYNSVNSCRVIVKYLPAVDQIADTLTMPLPKPDFLQCLSKLGVVAPHLT</sequence>
<feature type="region of interest" description="Disordered" evidence="1">
    <location>
        <begin position="76"/>
        <end position="112"/>
    </location>
</feature>
<proteinExistence type="predicted"/>
<dbReference type="SUPFAM" id="SSF56672">
    <property type="entry name" value="DNA/RNA polymerases"/>
    <property type="match status" value="1"/>
</dbReference>
<name>A0ABQ7UAN1_SOLTU</name>
<evidence type="ECO:0000313" key="4">
    <source>
        <dbReference type="Proteomes" id="UP000826656"/>
    </source>
</evidence>
<dbReference type="InterPro" id="IPR043502">
    <property type="entry name" value="DNA/RNA_pol_sf"/>
</dbReference>
<evidence type="ECO:0000313" key="3">
    <source>
        <dbReference type="EMBL" id="KAH0743342.1"/>
    </source>
</evidence>
<keyword evidence="4" id="KW-1185">Reference proteome</keyword>
<dbReference type="Pfam" id="PF07727">
    <property type="entry name" value="RVT_2"/>
    <property type="match status" value="1"/>
</dbReference>
<dbReference type="EMBL" id="JAIVGD010000023">
    <property type="protein sequence ID" value="KAH0743342.1"/>
    <property type="molecule type" value="Genomic_DNA"/>
</dbReference>
<organism evidence="3 4">
    <name type="scientific">Solanum tuberosum</name>
    <name type="common">Potato</name>
    <dbReference type="NCBI Taxonomy" id="4113"/>
    <lineage>
        <taxon>Eukaryota</taxon>
        <taxon>Viridiplantae</taxon>
        <taxon>Streptophyta</taxon>
        <taxon>Embryophyta</taxon>
        <taxon>Tracheophyta</taxon>
        <taxon>Spermatophyta</taxon>
        <taxon>Magnoliopsida</taxon>
        <taxon>eudicotyledons</taxon>
        <taxon>Gunneridae</taxon>
        <taxon>Pentapetalae</taxon>
        <taxon>asterids</taxon>
        <taxon>lamiids</taxon>
        <taxon>Solanales</taxon>
        <taxon>Solanaceae</taxon>
        <taxon>Solanoideae</taxon>
        <taxon>Solaneae</taxon>
        <taxon>Solanum</taxon>
    </lineage>
</organism>
<gene>
    <name evidence="3" type="ORF">KY290_031335</name>
</gene>
<dbReference type="InterPro" id="IPR013103">
    <property type="entry name" value="RVT_2"/>
</dbReference>
<feature type="domain" description="Reverse transcriptase Ty1/copia-type" evidence="2">
    <location>
        <begin position="116"/>
        <end position="306"/>
    </location>
</feature>
<evidence type="ECO:0000256" key="1">
    <source>
        <dbReference type="SAM" id="MobiDB-lite"/>
    </source>
</evidence>
<accession>A0ABQ7UAN1</accession>
<reference evidence="3 4" key="1">
    <citation type="journal article" date="2021" name="bioRxiv">
        <title>Chromosome-scale and haplotype-resolved genome assembly of a tetraploid potato cultivar.</title>
        <authorList>
            <person name="Sun H."/>
            <person name="Jiao W.-B."/>
            <person name="Krause K."/>
            <person name="Campoy J.A."/>
            <person name="Goel M."/>
            <person name="Folz-Donahue K."/>
            <person name="Kukat C."/>
            <person name="Huettel B."/>
            <person name="Schneeberger K."/>
        </authorList>
    </citation>
    <scope>NUCLEOTIDE SEQUENCE [LARGE SCALE GENOMIC DNA]</scope>
    <source>
        <strain evidence="3">SolTubOtavaFocal</strain>
        <tissue evidence="3">Leaves</tissue>
    </source>
</reference>
<protein>
    <recommendedName>
        <fullName evidence="2">Reverse transcriptase Ty1/copia-type domain-containing protein</fullName>
    </recommendedName>
</protein>
<dbReference type="Proteomes" id="UP000826656">
    <property type="component" value="Unassembled WGS sequence"/>
</dbReference>
<comment type="caution">
    <text evidence="3">The sequence shown here is derived from an EMBL/GenBank/DDBJ whole genome shotgun (WGS) entry which is preliminary data.</text>
</comment>